<dbReference type="InterPro" id="IPR006016">
    <property type="entry name" value="UspA"/>
</dbReference>
<dbReference type="EMBL" id="JBEZUR010000019">
    <property type="protein sequence ID" value="MEU3555423.1"/>
    <property type="molecule type" value="Genomic_DNA"/>
</dbReference>
<comment type="similarity">
    <text evidence="1">Belongs to the universal stress protein A family.</text>
</comment>
<keyword evidence="4" id="KW-1185">Reference proteome</keyword>
<evidence type="ECO:0000259" key="2">
    <source>
        <dbReference type="Pfam" id="PF00582"/>
    </source>
</evidence>
<proteinExistence type="inferred from homology"/>
<reference evidence="3 4" key="1">
    <citation type="submission" date="2024-06" db="EMBL/GenBank/DDBJ databases">
        <title>The Natural Products Discovery Center: Release of the First 8490 Sequenced Strains for Exploring Actinobacteria Biosynthetic Diversity.</title>
        <authorList>
            <person name="Kalkreuter E."/>
            <person name="Kautsar S.A."/>
            <person name="Yang D."/>
            <person name="Bader C.D."/>
            <person name="Teijaro C.N."/>
            <person name="Fluegel L."/>
            <person name="Davis C.M."/>
            <person name="Simpson J.R."/>
            <person name="Lauterbach L."/>
            <person name="Steele A.D."/>
            <person name="Gui C."/>
            <person name="Meng S."/>
            <person name="Li G."/>
            <person name="Viehrig K."/>
            <person name="Ye F."/>
            <person name="Su P."/>
            <person name="Kiefer A.F."/>
            <person name="Nichols A."/>
            <person name="Cepeda A.J."/>
            <person name="Yan W."/>
            <person name="Fan B."/>
            <person name="Jiang Y."/>
            <person name="Adhikari A."/>
            <person name="Zheng C.-J."/>
            <person name="Schuster L."/>
            <person name="Cowan T.M."/>
            <person name="Smanski M.J."/>
            <person name="Chevrette M.G."/>
            <person name="De Carvalho L.P.S."/>
            <person name="Shen B."/>
        </authorList>
    </citation>
    <scope>NUCLEOTIDE SEQUENCE [LARGE SCALE GENOMIC DNA]</scope>
    <source>
        <strain evidence="3 4">NPDC038104</strain>
    </source>
</reference>
<organism evidence="3 4">
    <name type="scientific">Streptomyces fragilis</name>
    <dbReference type="NCBI Taxonomy" id="67301"/>
    <lineage>
        <taxon>Bacteria</taxon>
        <taxon>Bacillati</taxon>
        <taxon>Actinomycetota</taxon>
        <taxon>Actinomycetes</taxon>
        <taxon>Kitasatosporales</taxon>
        <taxon>Streptomycetaceae</taxon>
        <taxon>Streptomyces</taxon>
    </lineage>
</organism>
<evidence type="ECO:0000313" key="4">
    <source>
        <dbReference type="Proteomes" id="UP001550850"/>
    </source>
</evidence>
<accession>A0ABV2YI61</accession>
<dbReference type="PRINTS" id="PR01438">
    <property type="entry name" value="UNVRSLSTRESS"/>
</dbReference>
<dbReference type="Proteomes" id="UP001550850">
    <property type="component" value="Unassembled WGS sequence"/>
</dbReference>
<evidence type="ECO:0000256" key="1">
    <source>
        <dbReference type="ARBA" id="ARBA00008791"/>
    </source>
</evidence>
<sequence>MTRTITVGLDGSPESLAAADWAAREALRRDLPLLLVNAEDWQPAVHVSVTLAAPMPPSDLRQAYSARLLDEARTYLVRRHPELRVESRQTTGQPVSSLLDAAEDAELLVLGSRGLGRIAGFLLGSFSQAVLARSERPVVVVRPGVYAEEPAERPAGDGAGVPATGEIVLGLDLEKPGDEVIAYAFEAAARSGAPLRVVHGWTIPPYFYGGDLMPEMREGMAARAPRELSEVLRPWREKFPDVEVIAQAVVGGAGSHLIEASGDAALVVVGRRIRRAAAGAHIGPVAQALLHHAAAPVAVVPHD</sequence>
<dbReference type="InterPro" id="IPR006015">
    <property type="entry name" value="Universal_stress_UspA"/>
</dbReference>
<dbReference type="PANTHER" id="PTHR46553">
    <property type="entry name" value="ADENINE NUCLEOTIDE ALPHA HYDROLASES-LIKE SUPERFAMILY PROTEIN"/>
    <property type="match status" value="1"/>
</dbReference>
<feature type="domain" description="UspA" evidence="2">
    <location>
        <begin position="167"/>
        <end position="301"/>
    </location>
</feature>
<name>A0ABV2YI61_9ACTN</name>
<comment type="caution">
    <text evidence="3">The sequence shown here is derived from an EMBL/GenBank/DDBJ whole genome shotgun (WGS) entry which is preliminary data.</text>
</comment>
<dbReference type="SUPFAM" id="SSF52402">
    <property type="entry name" value="Adenine nucleotide alpha hydrolases-like"/>
    <property type="match status" value="2"/>
</dbReference>
<dbReference type="Pfam" id="PF00582">
    <property type="entry name" value="Usp"/>
    <property type="match status" value="2"/>
</dbReference>
<protein>
    <submittedName>
        <fullName evidence="3">Universal stress protein</fullName>
    </submittedName>
</protein>
<dbReference type="Gene3D" id="3.40.50.620">
    <property type="entry name" value="HUPs"/>
    <property type="match status" value="2"/>
</dbReference>
<dbReference type="InterPro" id="IPR014729">
    <property type="entry name" value="Rossmann-like_a/b/a_fold"/>
</dbReference>
<feature type="domain" description="UspA" evidence="2">
    <location>
        <begin position="1"/>
        <end position="142"/>
    </location>
</feature>
<gene>
    <name evidence="3" type="ORF">AB0E65_14575</name>
</gene>
<dbReference type="RefSeq" id="WP_108952042.1">
    <property type="nucleotide sequence ID" value="NZ_BEVZ01000002.1"/>
</dbReference>
<dbReference type="PANTHER" id="PTHR46553:SF3">
    <property type="entry name" value="ADENINE NUCLEOTIDE ALPHA HYDROLASES-LIKE SUPERFAMILY PROTEIN"/>
    <property type="match status" value="1"/>
</dbReference>
<evidence type="ECO:0000313" key="3">
    <source>
        <dbReference type="EMBL" id="MEU3555423.1"/>
    </source>
</evidence>